<dbReference type="Proteomes" id="UP000028725">
    <property type="component" value="Unassembled WGS sequence"/>
</dbReference>
<comment type="caution">
    <text evidence="1">The sequence shown here is derived from an EMBL/GenBank/DDBJ whole genome shotgun (WGS) entry which is preliminary data.</text>
</comment>
<proteinExistence type="predicted"/>
<keyword evidence="2" id="KW-1185">Reference proteome</keyword>
<dbReference type="AlphaFoldDB" id="A0A085WF65"/>
<evidence type="ECO:0000313" key="2">
    <source>
        <dbReference type="Proteomes" id="UP000028725"/>
    </source>
</evidence>
<organism evidence="1 2">
    <name type="scientific">Hyalangium minutum</name>
    <dbReference type="NCBI Taxonomy" id="394096"/>
    <lineage>
        <taxon>Bacteria</taxon>
        <taxon>Pseudomonadati</taxon>
        <taxon>Myxococcota</taxon>
        <taxon>Myxococcia</taxon>
        <taxon>Myxococcales</taxon>
        <taxon>Cystobacterineae</taxon>
        <taxon>Archangiaceae</taxon>
        <taxon>Hyalangium</taxon>
    </lineage>
</organism>
<evidence type="ECO:0000313" key="1">
    <source>
        <dbReference type="EMBL" id="KFE66328.1"/>
    </source>
</evidence>
<sequence length="264" mass="29519">MARQVLEHPPRTFPPQRRLLTAHAWIWNDDVTPRAIPEDSTLEQLRTELLGLMSQENSNHHRMGEIYNHIVEKKLAEKADYKDAPEYFRKHLADLSVATLKTYGVVAENFSEPVARRFGVTCLSLLVTYTEAAGLELNHEEPGPTPIEVPDENGHVTEQPFGACSVDQMRRALQRKRRPTSTKPLPPEKVALAEQYSEAVAQRFPKGKGARVKVLLRNEKGKAVVDFKGIPLEQVLQLVEALSAELPPLSESSGSPLPLPVRTS</sequence>
<dbReference type="RefSeq" id="WP_052420223.1">
    <property type="nucleotide sequence ID" value="NZ_JMCB01000010.1"/>
</dbReference>
<dbReference type="EMBL" id="JMCB01000010">
    <property type="protein sequence ID" value="KFE66328.1"/>
    <property type="molecule type" value="Genomic_DNA"/>
</dbReference>
<reference evidence="1 2" key="1">
    <citation type="submission" date="2014-04" db="EMBL/GenBank/DDBJ databases">
        <title>Genome assembly of Hyalangium minutum DSM 14724.</title>
        <authorList>
            <person name="Sharma G."/>
            <person name="Subramanian S."/>
        </authorList>
    </citation>
    <scope>NUCLEOTIDE SEQUENCE [LARGE SCALE GENOMIC DNA]</scope>
    <source>
        <strain evidence="1 2">DSM 14724</strain>
    </source>
</reference>
<gene>
    <name evidence="1" type="ORF">DB31_0801</name>
</gene>
<dbReference type="STRING" id="394096.DB31_0801"/>
<name>A0A085WF65_9BACT</name>
<protein>
    <submittedName>
        <fullName evidence="1">Uncharacterized protein</fullName>
    </submittedName>
</protein>
<accession>A0A085WF65</accession>